<feature type="signal peptide" evidence="2">
    <location>
        <begin position="1"/>
        <end position="19"/>
    </location>
</feature>
<sequence>MHQTALAVAAVLLAGSAWADPPARVGRVAWVAGDVSLATEPGAAPGSAALNWPVTTGNVLSTGPSGRAEVTIGSTAIDLDVGTEVDVEQLDDAQMRLRVMRGSVAVRVSDPQDATMLVVQTPLGRFTEPQPAQLRVDVNGPSVDGTAWRGNVNFTADSGASYTFTQGQHARLGQAGSGLSMQLLDARPDDFQHFVQARAGARPVVAASRYVSPAMTGADTLDSYGQWTSSPDYGPVWVPQVAADWAPYRYGHWSWVSPWGWTWVDDAPWGFAPFHYGRWAMWQGRWAWVPGTYVARPVYAPALVAWTSAVPAPGVSLSISVGSNVGWVPLAPREVYVPPYAVSNTYVRNVNITHVTNITEIENVTRVVNQQRVAAPTAGTVAGRQLAFAANPRAVTSLPVQALQAHQHVAEHAVPVAMTAAPGMPHPPAQAMAMAQAEGHPPEVQQVPPPQLHPMPQSTSHAQAVNPAAPGLAPMPRRMPDHEPLHEPPHEPAHPVHAMRDVTPPHAVAPPQPVHPQPPHRAEPPRPAEAPHAHPEHEHREHHERPNEPR</sequence>
<evidence type="ECO:0000256" key="1">
    <source>
        <dbReference type="SAM" id="MobiDB-lite"/>
    </source>
</evidence>
<accession>A0A254NE49</accession>
<evidence type="ECO:0000256" key="2">
    <source>
        <dbReference type="SAM" id="SignalP"/>
    </source>
</evidence>
<dbReference type="PANTHER" id="PTHR38731:SF3">
    <property type="entry name" value="BLL6125 PROTEIN"/>
    <property type="match status" value="1"/>
</dbReference>
<evidence type="ECO:0008006" key="5">
    <source>
        <dbReference type="Google" id="ProtNLM"/>
    </source>
</evidence>
<dbReference type="EMBL" id="NISI01000005">
    <property type="protein sequence ID" value="OWR03433.1"/>
    <property type="molecule type" value="Genomic_DNA"/>
</dbReference>
<organism evidence="3 4">
    <name type="scientific">Roseateles puraquae</name>
    <dbReference type="NCBI Taxonomy" id="431059"/>
    <lineage>
        <taxon>Bacteria</taxon>
        <taxon>Pseudomonadati</taxon>
        <taxon>Pseudomonadota</taxon>
        <taxon>Betaproteobacteria</taxon>
        <taxon>Burkholderiales</taxon>
        <taxon>Sphaerotilaceae</taxon>
        <taxon>Roseateles</taxon>
    </lineage>
</organism>
<dbReference type="InterPro" id="IPR046535">
    <property type="entry name" value="DUF6600"/>
</dbReference>
<feature type="region of interest" description="Disordered" evidence="1">
    <location>
        <begin position="420"/>
        <end position="550"/>
    </location>
</feature>
<dbReference type="AlphaFoldDB" id="A0A254NE49"/>
<gene>
    <name evidence="3" type="ORF">CDO81_13100</name>
</gene>
<feature type="chain" id="PRO_5012513242" description="FecR protein domain-containing protein" evidence="2">
    <location>
        <begin position="20"/>
        <end position="550"/>
    </location>
</feature>
<keyword evidence="2" id="KW-0732">Signal</keyword>
<dbReference type="PANTHER" id="PTHR38731">
    <property type="entry name" value="LIPL45-RELATED LIPOPROTEIN-RELATED"/>
    <property type="match status" value="1"/>
</dbReference>
<keyword evidence="4" id="KW-1185">Reference proteome</keyword>
<evidence type="ECO:0000313" key="4">
    <source>
        <dbReference type="Proteomes" id="UP000197446"/>
    </source>
</evidence>
<reference evidence="3 4" key="1">
    <citation type="journal article" date="2007" name="Int. J. Syst. Evol. Microbiol.">
        <title>Description of Pelomonas aquatica sp. nov. and Pelomonas puraquae sp. nov., isolated from industrial and haemodialysis water.</title>
        <authorList>
            <person name="Gomila M."/>
            <person name="Bowien B."/>
            <person name="Falsen E."/>
            <person name="Moore E.R."/>
            <person name="Lalucat J."/>
        </authorList>
    </citation>
    <scope>NUCLEOTIDE SEQUENCE [LARGE SCALE GENOMIC DNA]</scope>
    <source>
        <strain evidence="3 4">CCUG 52769</strain>
    </source>
</reference>
<feature type="compositionally biased region" description="Basic and acidic residues" evidence="1">
    <location>
        <begin position="520"/>
        <end position="550"/>
    </location>
</feature>
<dbReference type="Proteomes" id="UP000197446">
    <property type="component" value="Unassembled WGS sequence"/>
</dbReference>
<name>A0A254NE49_9BURK</name>
<protein>
    <recommendedName>
        <fullName evidence="5">FecR protein domain-containing protein</fullName>
    </recommendedName>
</protein>
<proteinExistence type="predicted"/>
<feature type="compositionally biased region" description="Basic and acidic residues" evidence="1">
    <location>
        <begin position="478"/>
        <end position="500"/>
    </location>
</feature>
<feature type="compositionally biased region" description="Pro residues" evidence="1">
    <location>
        <begin position="507"/>
        <end position="519"/>
    </location>
</feature>
<feature type="compositionally biased region" description="Low complexity" evidence="1">
    <location>
        <begin position="429"/>
        <end position="446"/>
    </location>
</feature>
<dbReference type="Pfam" id="PF20245">
    <property type="entry name" value="DUF6600"/>
    <property type="match status" value="1"/>
</dbReference>
<comment type="caution">
    <text evidence="3">The sequence shown here is derived from an EMBL/GenBank/DDBJ whole genome shotgun (WGS) entry which is preliminary data.</text>
</comment>
<evidence type="ECO:0000313" key="3">
    <source>
        <dbReference type="EMBL" id="OWR03433.1"/>
    </source>
</evidence>